<proteinExistence type="predicted"/>
<comment type="caution">
    <text evidence="2">The sequence shown here is derived from an EMBL/GenBank/DDBJ whole genome shotgun (WGS) entry which is preliminary data.</text>
</comment>
<keyword evidence="1" id="KW-0812">Transmembrane</keyword>
<name>A0A0F9BY23_9ZZZZ</name>
<feature type="non-terminal residue" evidence="2">
    <location>
        <position position="255"/>
    </location>
</feature>
<evidence type="ECO:0000256" key="1">
    <source>
        <dbReference type="SAM" id="Phobius"/>
    </source>
</evidence>
<reference evidence="2" key="1">
    <citation type="journal article" date="2015" name="Nature">
        <title>Complex archaea that bridge the gap between prokaryotes and eukaryotes.</title>
        <authorList>
            <person name="Spang A."/>
            <person name="Saw J.H."/>
            <person name="Jorgensen S.L."/>
            <person name="Zaremba-Niedzwiedzka K."/>
            <person name="Martijn J."/>
            <person name="Lind A.E."/>
            <person name="van Eijk R."/>
            <person name="Schleper C."/>
            <person name="Guy L."/>
            <person name="Ettema T.J."/>
        </authorList>
    </citation>
    <scope>NUCLEOTIDE SEQUENCE</scope>
</reference>
<gene>
    <name evidence="2" type="ORF">LCGC14_2391480</name>
</gene>
<keyword evidence="1" id="KW-0472">Membrane</keyword>
<sequence>MLAVRSFSGVYILFVLVTLGAIYFGPLTFTWFLGLYLGIPAILGLLFMIPLSKVIQKETIVVVGIFWVGAIYLLAFYFIMINQDTIQDAVALYIKPVVAENYQSQRDEIETFIISSLPCNTVLNGSLENPERFTIVLAGENVVSGKVLSIGAEDPKDVYQLNIQSRIPNITVEALASTPENWNGAAVIFIHGLDLTPQESFKKNNPIRVLKPYTNEISLRLLDEGYMVVAPFVFSDEQWTQNARFFSKYSYHGVD</sequence>
<feature type="transmembrane region" description="Helical" evidence="1">
    <location>
        <begin position="7"/>
        <end position="25"/>
    </location>
</feature>
<accession>A0A0F9BY23</accession>
<keyword evidence="1" id="KW-1133">Transmembrane helix</keyword>
<dbReference type="EMBL" id="LAZR01035700">
    <property type="protein sequence ID" value="KKL26815.1"/>
    <property type="molecule type" value="Genomic_DNA"/>
</dbReference>
<feature type="transmembrane region" description="Helical" evidence="1">
    <location>
        <begin position="61"/>
        <end position="80"/>
    </location>
</feature>
<organism evidence="2">
    <name type="scientific">marine sediment metagenome</name>
    <dbReference type="NCBI Taxonomy" id="412755"/>
    <lineage>
        <taxon>unclassified sequences</taxon>
        <taxon>metagenomes</taxon>
        <taxon>ecological metagenomes</taxon>
    </lineage>
</organism>
<evidence type="ECO:0000313" key="2">
    <source>
        <dbReference type="EMBL" id="KKL26815.1"/>
    </source>
</evidence>
<dbReference type="AlphaFoldDB" id="A0A0F9BY23"/>
<feature type="transmembrane region" description="Helical" evidence="1">
    <location>
        <begin position="31"/>
        <end position="49"/>
    </location>
</feature>
<protein>
    <submittedName>
        <fullName evidence="2">Uncharacterized protein</fullName>
    </submittedName>
</protein>